<keyword evidence="2" id="KW-1185">Reference proteome</keyword>
<comment type="caution">
    <text evidence="1">The sequence shown here is derived from an EMBL/GenBank/DDBJ whole genome shotgun (WGS) entry which is preliminary data.</text>
</comment>
<dbReference type="InterPro" id="IPR029063">
    <property type="entry name" value="SAM-dependent_MTases_sf"/>
</dbReference>
<evidence type="ECO:0000313" key="1">
    <source>
        <dbReference type="EMBL" id="RCK70995.1"/>
    </source>
</evidence>
<evidence type="ECO:0000313" key="2">
    <source>
        <dbReference type="Proteomes" id="UP000252770"/>
    </source>
</evidence>
<dbReference type="Gene3D" id="3.40.50.150">
    <property type="entry name" value="Vaccinia Virus protein VP39"/>
    <property type="match status" value="1"/>
</dbReference>
<dbReference type="Proteomes" id="UP000252770">
    <property type="component" value="Unassembled WGS sequence"/>
</dbReference>
<dbReference type="EMBL" id="QOUI01000001">
    <property type="protein sequence ID" value="RCK70995.1"/>
    <property type="molecule type" value="Genomic_DNA"/>
</dbReference>
<reference evidence="1 2" key="1">
    <citation type="submission" date="2018-07" db="EMBL/GenBank/DDBJ databases">
        <title>Desertimonas flava gen. nov. sp. nov.</title>
        <authorList>
            <person name="Liu S."/>
        </authorList>
    </citation>
    <scope>NUCLEOTIDE SEQUENCE [LARGE SCALE GENOMIC DNA]</scope>
    <source>
        <strain evidence="1 2">16Sb5-5</strain>
    </source>
</reference>
<proteinExistence type="predicted"/>
<gene>
    <name evidence="1" type="ORF">DT076_00445</name>
</gene>
<dbReference type="RefSeq" id="WP_114124697.1">
    <property type="nucleotide sequence ID" value="NZ_QOUI01000001.1"/>
</dbReference>
<organism evidence="1 2">
    <name type="scientific">Desertihabitans brevis</name>
    <dbReference type="NCBI Taxonomy" id="2268447"/>
    <lineage>
        <taxon>Bacteria</taxon>
        <taxon>Bacillati</taxon>
        <taxon>Actinomycetota</taxon>
        <taxon>Actinomycetes</taxon>
        <taxon>Propionibacteriales</taxon>
        <taxon>Propionibacteriaceae</taxon>
        <taxon>Desertihabitans</taxon>
    </lineage>
</organism>
<sequence length="78" mass="8494">MHRLVGHYFTEGEIPAPRRDHDALPPTTHHRTLSTYLNALHRAGLQVVAAAEPAGVGGRPVWDSVACLLYLRCEAVPG</sequence>
<name>A0A367YYK2_9ACTN</name>
<accession>A0A367YYK2</accession>
<dbReference type="AlphaFoldDB" id="A0A367YYK2"/>
<protein>
    <submittedName>
        <fullName evidence="1">Uncharacterized protein</fullName>
    </submittedName>
</protein>